<dbReference type="Pfam" id="PF04296">
    <property type="entry name" value="YlxR"/>
    <property type="match status" value="1"/>
</dbReference>
<dbReference type="InterPro" id="IPR035931">
    <property type="entry name" value="YlxR-like_sf"/>
</dbReference>
<keyword evidence="3" id="KW-1185">Reference proteome</keyword>
<reference evidence="2" key="2">
    <citation type="submission" date="2020-09" db="EMBL/GenBank/DDBJ databases">
        <authorList>
            <person name="Sun Q."/>
            <person name="Ohkuma M."/>
        </authorList>
    </citation>
    <scope>NUCLEOTIDE SEQUENCE</scope>
    <source>
        <strain evidence="2">JCM 18487</strain>
    </source>
</reference>
<dbReference type="PANTHER" id="PTHR34215:SF1">
    <property type="entry name" value="YLXR DOMAIN-CONTAINING PROTEIN"/>
    <property type="match status" value="1"/>
</dbReference>
<dbReference type="NCBIfam" id="NF047356">
    <property type="entry name" value="RNA_bind_RnpM"/>
    <property type="match status" value="1"/>
</dbReference>
<evidence type="ECO:0000313" key="2">
    <source>
        <dbReference type="EMBL" id="GGI94511.1"/>
    </source>
</evidence>
<reference evidence="2" key="1">
    <citation type="journal article" date="2014" name="Int. J. Syst. Evol. Microbiol.">
        <title>Complete genome sequence of Corynebacterium casei LMG S-19264T (=DSM 44701T), isolated from a smear-ripened cheese.</title>
        <authorList>
            <consortium name="US DOE Joint Genome Institute (JGI-PGF)"/>
            <person name="Walter F."/>
            <person name="Albersmeier A."/>
            <person name="Kalinowski J."/>
            <person name="Ruckert C."/>
        </authorList>
    </citation>
    <scope>NUCLEOTIDE SEQUENCE</scope>
    <source>
        <strain evidence="2">JCM 18487</strain>
    </source>
</reference>
<dbReference type="PANTHER" id="PTHR34215">
    <property type="entry name" value="BLL0784 PROTEIN"/>
    <property type="match status" value="1"/>
</dbReference>
<proteinExistence type="predicted"/>
<sequence>MQRQKKIPLRKCVGCQEMFAKRDLIRVVSTPEGEILLDETGRRNGRGAYLCRKPECLKAARKRKSLERALKRAIPETIYDALAHQLEQGGSGDGPVVSS</sequence>
<evidence type="ECO:0000259" key="1">
    <source>
        <dbReference type="Pfam" id="PF04296"/>
    </source>
</evidence>
<dbReference type="Proteomes" id="UP000637695">
    <property type="component" value="Unassembled WGS sequence"/>
</dbReference>
<dbReference type="CDD" id="cd00279">
    <property type="entry name" value="YlxR"/>
    <property type="match status" value="1"/>
</dbReference>
<dbReference type="Gene3D" id="3.30.1230.10">
    <property type="entry name" value="YlxR-like"/>
    <property type="match status" value="1"/>
</dbReference>
<accession>A0A917K1A0</accession>
<gene>
    <name evidence="2" type="ORF">GCM10010885_00020</name>
</gene>
<dbReference type="InterPro" id="IPR037465">
    <property type="entry name" value="YlxR"/>
</dbReference>
<dbReference type="EMBL" id="BMOY01000001">
    <property type="protein sequence ID" value="GGI94511.1"/>
    <property type="molecule type" value="Genomic_DNA"/>
</dbReference>
<dbReference type="AlphaFoldDB" id="A0A917K1A0"/>
<comment type="caution">
    <text evidence="2">The sequence shown here is derived from an EMBL/GenBank/DDBJ whole genome shotgun (WGS) entry which is preliminary data.</text>
</comment>
<dbReference type="RefSeq" id="WP_229776149.1">
    <property type="nucleotide sequence ID" value="NZ_BMOY01000001.1"/>
</dbReference>
<feature type="domain" description="YlxR" evidence="1">
    <location>
        <begin position="10"/>
        <end position="83"/>
    </location>
</feature>
<evidence type="ECO:0000313" key="3">
    <source>
        <dbReference type="Proteomes" id="UP000637695"/>
    </source>
</evidence>
<protein>
    <recommendedName>
        <fullName evidence="1">YlxR domain-containing protein</fullName>
    </recommendedName>
</protein>
<organism evidence="2 3">
    <name type="scientific">Alicyclobacillus cellulosilyticus</name>
    <dbReference type="NCBI Taxonomy" id="1003997"/>
    <lineage>
        <taxon>Bacteria</taxon>
        <taxon>Bacillati</taxon>
        <taxon>Bacillota</taxon>
        <taxon>Bacilli</taxon>
        <taxon>Bacillales</taxon>
        <taxon>Alicyclobacillaceae</taxon>
        <taxon>Alicyclobacillus</taxon>
    </lineage>
</organism>
<dbReference type="SUPFAM" id="SSF64376">
    <property type="entry name" value="YlxR-like"/>
    <property type="match status" value="1"/>
</dbReference>
<name>A0A917K1A0_9BACL</name>
<dbReference type="InterPro" id="IPR007393">
    <property type="entry name" value="YlxR_dom"/>
</dbReference>